<dbReference type="EMBL" id="JBEUOH010000015">
    <property type="protein sequence ID" value="KAL0878716.1"/>
    <property type="molecule type" value="Genomic_DNA"/>
</dbReference>
<evidence type="ECO:0000313" key="3">
    <source>
        <dbReference type="Proteomes" id="UP001549920"/>
    </source>
</evidence>
<sequence length="191" mass="22485">MIRRLRVEVPEFTRCCFCLPLRYGLLVWGYFKMLSLSMFAYLLIEDLTRILVYQSRNVPSVLIIFICLVMIDIIFNIMFIVAGHMKHQQLFKMYYYYSLVFLGTFVIGYVILLGTYFYTFKGMPAYMFLWLTLDTLYIAVPIVMVQIYVTLLVRSETRKLDNNSNFQFVNTAAEATCSMDLNNIETSEETE</sequence>
<name>A0ABR3HQ91_LOXSC</name>
<feature type="transmembrane region" description="Helical" evidence="1">
    <location>
        <begin position="125"/>
        <end position="149"/>
    </location>
</feature>
<keyword evidence="1" id="KW-1133">Transmembrane helix</keyword>
<evidence type="ECO:0000256" key="1">
    <source>
        <dbReference type="SAM" id="Phobius"/>
    </source>
</evidence>
<feature type="transmembrane region" description="Helical" evidence="1">
    <location>
        <begin position="62"/>
        <end position="82"/>
    </location>
</feature>
<feature type="transmembrane region" description="Helical" evidence="1">
    <location>
        <begin position="94"/>
        <end position="119"/>
    </location>
</feature>
<feature type="transmembrane region" description="Helical" evidence="1">
    <location>
        <begin position="21"/>
        <end position="42"/>
    </location>
</feature>
<organism evidence="2 3">
    <name type="scientific">Loxostege sticticalis</name>
    <name type="common">Beet webworm moth</name>
    <dbReference type="NCBI Taxonomy" id="481309"/>
    <lineage>
        <taxon>Eukaryota</taxon>
        <taxon>Metazoa</taxon>
        <taxon>Ecdysozoa</taxon>
        <taxon>Arthropoda</taxon>
        <taxon>Hexapoda</taxon>
        <taxon>Insecta</taxon>
        <taxon>Pterygota</taxon>
        <taxon>Neoptera</taxon>
        <taxon>Endopterygota</taxon>
        <taxon>Lepidoptera</taxon>
        <taxon>Glossata</taxon>
        <taxon>Ditrysia</taxon>
        <taxon>Pyraloidea</taxon>
        <taxon>Crambidae</taxon>
        <taxon>Pyraustinae</taxon>
        <taxon>Loxostege</taxon>
    </lineage>
</organism>
<comment type="caution">
    <text evidence="2">The sequence shown here is derived from an EMBL/GenBank/DDBJ whole genome shotgun (WGS) entry which is preliminary data.</text>
</comment>
<protein>
    <submittedName>
        <fullName evidence="2">Uncharacterized protein</fullName>
    </submittedName>
</protein>
<evidence type="ECO:0000313" key="2">
    <source>
        <dbReference type="EMBL" id="KAL0878716.1"/>
    </source>
</evidence>
<reference evidence="2 3" key="1">
    <citation type="submission" date="2024-06" db="EMBL/GenBank/DDBJ databases">
        <title>A chromosome-level genome assembly of beet webworm, Loxostege sticticalis.</title>
        <authorList>
            <person name="Zhang Y."/>
        </authorList>
    </citation>
    <scope>NUCLEOTIDE SEQUENCE [LARGE SCALE GENOMIC DNA]</scope>
    <source>
        <strain evidence="2">AQ026</strain>
        <tissue evidence="2">Whole body</tissue>
    </source>
</reference>
<keyword evidence="1" id="KW-0812">Transmembrane</keyword>
<dbReference type="Proteomes" id="UP001549920">
    <property type="component" value="Unassembled WGS sequence"/>
</dbReference>
<proteinExistence type="predicted"/>
<gene>
    <name evidence="2" type="ORF">ABMA27_003768</name>
</gene>
<keyword evidence="1" id="KW-0472">Membrane</keyword>
<accession>A0ABR3HQ91</accession>
<keyword evidence="3" id="KW-1185">Reference proteome</keyword>